<dbReference type="SUPFAM" id="SSF47928">
    <property type="entry name" value="N-terminal domain of the delta subunit of the F1F0-ATP synthase"/>
    <property type="match status" value="1"/>
</dbReference>
<dbReference type="Pfam" id="PF00213">
    <property type="entry name" value="OSCP"/>
    <property type="match status" value="1"/>
</dbReference>
<comment type="function">
    <text evidence="8">F(1)F(0) ATP synthase produces ATP from ADP in the presence of a proton or sodium gradient. F-type ATPases consist of two structural domains, F(1) containing the extramembraneous catalytic core and F(0) containing the membrane proton channel, linked together by a central stalk and a peripheral stalk. During catalysis, ATP synthesis in the catalytic domain of F(1) is coupled via a rotary mechanism of the central stalk subunits to proton translocation.</text>
</comment>
<dbReference type="InterPro" id="IPR020781">
    <property type="entry name" value="ATPase_OSCP/d_CS"/>
</dbReference>
<dbReference type="HAMAP" id="MF_01416">
    <property type="entry name" value="ATP_synth_delta_bact"/>
    <property type="match status" value="1"/>
</dbReference>
<dbReference type="InterPro" id="IPR026015">
    <property type="entry name" value="ATP_synth_OSCP/delta_N_sf"/>
</dbReference>
<dbReference type="OrthoDB" id="9796185at2"/>
<dbReference type="PROSITE" id="PS00389">
    <property type="entry name" value="ATPASE_DELTA"/>
    <property type="match status" value="1"/>
</dbReference>
<evidence type="ECO:0000256" key="6">
    <source>
        <dbReference type="ARBA" id="ARBA00023196"/>
    </source>
</evidence>
<dbReference type="GO" id="GO:0045259">
    <property type="term" value="C:proton-transporting ATP synthase complex"/>
    <property type="evidence" value="ECO:0007669"/>
    <property type="project" value="UniProtKB-KW"/>
</dbReference>
<reference evidence="9 10" key="1">
    <citation type="submission" date="2017-03" db="EMBL/GenBank/DDBJ databases">
        <authorList>
            <person name="Afonso C.L."/>
            <person name="Miller P.J."/>
            <person name="Scott M.A."/>
            <person name="Spackman E."/>
            <person name="Goraichik I."/>
            <person name="Dimitrov K.M."/>
            <person name="Suarez D.L."/>
            <person name="Swayne D.E."/>
        </authorList>
    </citation>
    <scope>NUCLEOTIDE SEQUENCE [LARGE SCALE GENOMIC DNA]</scope>
    <source>
        <strain evidence="9 10">CECT 7691</strain>
    </source>
</reference>
<evidence type="ECO:0000256" key="5">
    <source>
        <dbReference type="ARBA" id="ARBA00023136"/>
    </source>
</evidence>
<comment type="similarity">
    <text evidence="8">Belongs to the ATPase delta chain family.</text>
</comment>
<dbReference type="InterPro" id="IPR000711">
    <property type="entry name" value="ATPase_OSCP/dsu"/>
</dbReference>
<name>A0A1Y5RBL4_9PROT</name>
<dbReference type="NCBIfam" id="TIGR01145">
    <property type="entry name" value="ATP_synt_delta"/>
    <property type="match status" value="1"/>
</dbReference>
<dbReference type="FunCoup" id="A0A1Y5RBL4">
    <property type="interactions" value="428"/>
</dbReference>
<dbReference type="EMBL" id="FWFR01000001">
    <property type="protein sequence ID" value="SLN13605.1"/>
    <property type="molecule type" value="Genomic_DNA"/>
</dbReference>
<keyword evidence="5 8" id="KW-0472">Membrane</keyword>
<dbReference type="GO" id="GO:0046933">
    <property type="term" value="F:proton-transporting ATP synthase activity, rotational mechanism"/>
    <property type="evidence" value="ECO:0007669"/>
    <property type="project" value="UniProtKB-UniRule"/>
</dbReference>
<dbReference type="Gene3D" id="1.10.520.20">
    <property type="entry name" value="N-terminal domain of the delta subunit of the F1F0-ATP synthase"/>
    <property type="match status" value="1"/>
</dbReference>
<evidence type="ECO:0000256" key="7">
    <source>
        <dbReference type="ARBA" id="ARBA00023310"/>
    </source>
</evidence>
<dbReference type="NCBIfam" id="NF004402">
    <property type="entry name" value="PRK05758.2-2"/>
    <property type="match status" value="1"/>
</dbReference>
<comment type="subcellular location">
    <subcellularLocation>
        <location evidence="8">Cell membrane</location>
        <topology evidence="8">Peripheral membrane protein</topology>
    </subcellularLocation>
    <subcellularLocation>
        <location evidence="1">Membrane</location>
    </subcellularLocation>
</comment>
<evidence type="ECO:0000256" key="1">
    <source>
        <dbReference type="ARBA" id="ARBA00004370"/>
    </source>
</evidence>
<evidence type="ECO:0000256" key="2">
    <source>
        <dbReference type="ARBA" id="ARBA00022448"/>
    </source>
</evidence>
<keyword evidence="4 8" id="KW-0406">Ion transport</keyword>
<dbReference type="RefSeq" id="WP_085881595.1">
    <property type="nucleotide sequence ID" value="NZ_FWFR01000001.1"/>
</dbReference>
<keyword evidence="7 8" id="KW-0066">ATP synthesis</keyword>
<dbReference type="InParanoid" id="A0A1Y5RBL4"/>
<evidence type="ECO:0000256" key="8">
    <source>
        <dbReference type="HAMAP-Rule" id="MF_01416"/>
    </source>
</evidence>
<evidence type="ECO:0000313" key="9">
    <source>
        <dbReference type="EMBL" id="SLN13605.1"/>
    </source>
</evidence>
<dbReference type="PANTHER" id="PTHR11910">
    <property type="entry name" value="ATP SYNTHASE DELTA CHAIN"/>
    <property type="match status" value="1"/>
</dbReference>
<dbReference type="NCBIfam" id="NF004406">
    <property type="entry name" value="PRK05758.3-2"/>
    <property type="match status" value="1"/>
</dbReference>
<keyword evidence="8" id="KW-1003">Cell membrane</keyword>
<comment type="function">
    <text evidence="8">This protein is part of the stalk that links CF(0) to CF(1). It either transmits conformational changes from CF(0) to CF(1) or is implicated in proton conduction.</text>
</comment>
<keyword evidence="10" id="KW-1185">Reference proteome</keyword>
<keyword evidence="6 8" id="KW-0139">CF(1)</keyword>
<keyword evidence="2 8" id="KW-0813">Transport</keyword>
<evidence type="ECO:0000256" key="3">
    <source>
        <dbReference type="ARBA" id="ARBA00022781"/>
    </source>
</evidence>
<evidence type="ECO:0000313" key="10">
    <source>
        <dbReference type="Proteomes" id="UP000193200"/>
    </source>
</evidence>
<organism evidence="9 10">
    <name type="scientific">Oceanibacterium hippocampi</name>
    <dbReference type="NCBI Taxonomy" id="745714"/>
    <lineage>
        <taxon>Bacteria</taxon>
        <taxon>Pseudomonadati</taxon>
        <taxon>Pseudomonadota</taxon>
        <taxon>Alphaproteobacteria</taxon>
        <taxon>Sneathiellales</taxon>
        <taxon>Sneathiellaceae</taxon>
        <taxon>Oceanibacterium</taxon>
    </lineage>
</organism>
<accession>A0A1Y5RBL4</accession>
<dbReference type="GO" id="GO:0005886">
    <property type="term" value="C:plasma membrane"/>
    <property type="evidence" value="ECO:0007669"/>
    <property type="project" value="UniProtKB-SubCell"/>
</dbReference>
<protein>
    <recommendedName>
        <fullName evidence="8">ATP synthase subunit delta</fullName>
    </recommendedName>
    <alternativeName>
        <fullName evidence="8">ATP synthase F(1) sector subunit delta</fullName>
    </alternativeName>
    <alternativeName>
        <fullName evidence="8">F-type ATPase subunit delta</fullName>
        <shortName evidence="8">F-ATPase subunit delta</shortName>
    </alternativeName>
</protein>
<dbReference type="PRINTS" id="PR00125">
    <property type="entry name" value="ATPASEDELTA"/>
</dbReference>
<dbReference type="AlphaFoldDB" id="A0A1Y5RBL4"/>
<evidence type="ECO:0000256" key="4">
    <source>
        <dbReference type="ARBA" id="ARBA00023065"/>
    </source>
</evidence>
<keyword evidence="3 8" id="KW-0375">Hydrogen ion transport</keyword>
<sequence length="186" mass="19685">MTAESSIVGGIAGRYATALFELANEAKALDDVAGDLATVKAALAESEDLRRLVRSPLVSREAQSAAMLAVLEALGTGDTVRKFIGVVARNRRLFVLSEMIEGYRRLLAAHRGEIAASVTSAKALTKTQLEALKKQLAGAMGRDVNVEASVDESLIGGLIVQVGSRMVDASVRTKLQNLKYAMKGIA</sequence>
<proteinExistence type="inferred from homology"/>
<gene>
    <name evidence="8 9" type="primary">atpH</name>
    <name evidence="9" type="ORF">OCH7691_00234</name>
</gene>
<dbReference type="Proteomes" id="UP000193200">
    <property type="component" value="Unassembled WGS sequence"/>
</dbReference>